<dbReference type="SUPFAM" id="SSF56281">
    <property type="entry name" value="Metallo-hydrolase/oxidoreductase"/>
    <property type="match status" value="1"/>
</dbReference>
<reference evidence="6 7" key="1">
    <citation type="submission" date="2016-10" db="EMBL/GenBank/DDBJ databases">
        <authorList>
            <person name="de Groot N.N."/>
        </authorList>
    </citation>
    <scope>NUCLEOTIDE SEQUENCE [LARGE SCALE GENOMIC DNA]</scope>
    <source>
        <strain evidence="6 7">CGMCC 1.7005</strain>
    </source>
</reference>
<proteinExistence type="predicted"/>
<dbReference type="PANTHER" id="PTHR46233">
    <property type="entry name" value="HYDROXYACYLGLUTATHIONE HYDROLASE GLOC"/>
    <property type="match status" value="1"/>
</dbReference>
<keyword evidence="7" id="KW-1185">Reference proteome</keyword>
<keyword evidence="3" id="KW-0378">Hydrolase</keyword>
<accession>A0A1I7A105</accession>
<name>A0A1I7A105_9FLAO</name>
<evidence type="ECO:0000313" key="6">
    <source>
        <dbReference type="EMBL" id="SFT68599.1"/>
    </source>
</evidence>
<evidence type="ECO:0000256" key="1">
    <source>
        <dbReference type="ARBA" id="ARBA00001947"/>
    </source>
</evidence>
<comment type="cofactor">
    <cofactor evidence="1">
        <name>Zn(2+)</name>
        <dbReference type="ChEBI" id="CHEBI:29105"/>
    </cofactor>
</comment>
<evidence type="ECO:0000313" key="7">
    <source>
        <dbReference type="Proteomes" id="UP000236454"/>
    </source>
</evidence>
<feature type="domain" description="Metallo-beta-lactamase" evidence="5">
    <location>
        <begin position="12"/>
        <end position="195"/>
    </location>
</feature>
<dbReference type="Gene3D" id="3.60.15.10">
    <property type="entry name" value="Ribonuclease Z/Hydroxyacylglutathione hydrolase-like"/>
    <property type="match status" value="1"/>
</dbReference>
<keyword evidence="4" id="KW-0862">Zinc</keyword>
<evidence type="ECO:0000256" key="3">
    <source>
        <dbReference type="ARBA" id="ARBA00022801"/>
    </source>
</evidence>
<dbReference type="GO" id="GO:0046872">
    <property type="term" value="F:metal ion binding"/>
    <property type="evidence" value="ECO:0007669"/>
    <property type="project" value="UniProtKB-KW"/>
</dbReference>
<evidence type="ECO:0000256" key="2">
    <source>
        <dbReference type="ARBA" id="ARBA00022723"/>
    </source>
</evidence>
<dbReference type="InterPro" id="IPR051453">
    <property type="entry name" value="MBL_Glyoxalase_II"/>
</dbReference>
<dbReference type="Pfam" id="PF00753">
    <property type="entry name" value="Lactamase_B"/>
    <property type="match status" value="1"/>
</dbReference>
<dbReference type="EMBL" id="FPAS01000002">
    <property type="protein sequence ID" value="SFT68599.1"/>
    <property type="molecule type" value="Genomic_DNA"/>
</dbReference>
<organism evidence="6 7">
    <name type="scientific">Lishizhenia tianjinensis</name>
    <dbReference type="NCBI Taxonomy" id="477690"/>
    <lineage>
        <taxon>Bacteria</taxon>
        <taxon>Pseudomonadati</taxon>
        <taxon>Bacteroidota</taxon>
        <taxon>Flavobacteriia</taxon>
        <taxon>Flavobacteriales</taxon>
        <taxon>Crocinitomicaceae</taxon>
        <taxon>Lishizhenia</taxon>
    </lineage>
</organism>
<gene>
    <name evidence="6" type="ORF">SAMN05216474_1801</name>
</gene>
<dbReference type="InterPro" id="IPR001279">
    <property type="entry name" value="Metallo-B-lactamas"/>
</dbReference>
<keyword evidence="2" id="KW-0479">Metal-binding</keyword>
<dbReference type="Proteomes" id="UP000236454">
    <property type="component" value="Unassembled WGS sequence"/>
</dbReference>
<dbReference type="RefSeq" id="WP_090248538.1">
    <property type="nucleotide sequence ID" value="NZ_FPAS01000002.1"/>
</dbReference>
<protein>
    <submittedName>
        <fullName evidence="6">Glyoxylase, beta-lactamase superfamily II</fullName>
    </submittedName>
</protein>
<dbReference type="AlphaFoldDB" id="A0A1I7A105"/>
<dbReference type="OrthoDB" id="9802248at2"/>
<sequence>MKVQKFTFNPFQENTFVVYDNNNKGVVIDPGMYFKEEEELFKNFIAEEGIELLAILNTHAHLDHVAGNSFVKNTYNIPLYLHPKDLPTLQMSERSAAVYGLDAFTPSPLPDMEIEENTTLSFGELDFEVLFTPGHAPGHVVFYNAANKIVFNGDVLFQGSFGRTDLPGGDMATLKKSITEVMFNLPGDTIVCTGHGGETKIEIEKQNNPILNY</sequence>
<dbReference type="STRING" id="477690.SAMN05216474_1801"/>
<dbReference type="PANTHER" id="PTHR46233:SF3">
    <property type="entry name" value="HYDROXYACYLGLUTATHIONE HYDROLASE GLOC"/>
    <property type="match status" value="1"/>
</dbReference>
<evidence type="ECO:0000259" key="5">
    <source>
        <dbReference type="SMART" id="SM00849"/>
    </source>
</evidence>
<evidence type="ECO:0000256" key="4">
    <source>
        <dbReference type="ARBA" id="ARBA00022833"/>
    </source>
</evidence>
<dbReference type="GO" id="GO:0016787">
    <property type="term" value="F:hydrolase activity"/>
    <property type="evidence" value="ECO:0007669"/>
    <property type="project" value="UniProtKB-KW"/>
</dbReference>
<dbReference type="InterPro" id="IPR036866">
    <property type="entry name" value="RibonucZ/Hydroxyglut_hydro"/>
</dbReference>
<dbReference type="SMART" id="SM00849">
    <property type="entry name" value="Lactamase_B"/>
    <property type="match status" value="1"/>
</dbReference>